<evidence type="ECO:0000256" key="2">
    <source>
        <dbReference type="ARBA" id="ARBA00022651"/>
    </source>
</evidence>
<keyword evidence="4" id="KW-0119">Carbohydrate metabolism</keyword>
<dbReference type="Gene3D" id="2.115.10.20">
    <property type="entry name" value="Glycosyl hydrolase domain, family 43"/>
    <property type="match status" value="1"/>
</dbReference>
<evidence type="ECO:0000256" key="5">
    <source>
        <dbReference type="ARBA" id="ARBA00023295"/>
    </source>
</evidence>
<name>A0ABR7GFT5_9FIRM</name>
<evidence type="ECO:0000256" key="1">
    <source>
        <dbReference type="ARBA" id="ARBA00009865"/>
    </source>
</evidence>
<dbReference type="PANTHER" id="PTHR43772">
    <property type="entry name" value="ENDO-1,4-BETA-XYLANASE"/>
    <property type="match status" value="1"/>
</dbReference>
<comment type="similarity">
    <text evidence="1">Belongs to the glycosyl hydrolase 43 family.</text>
</comment>
<dbReference type="InterPro" id="IPR008979">
    <property type="entry name" value="Galactose-bd-like_sf"/>
</dbReference>
<evidence type="ECO:0000256" key="4">
    <source>
        <dbReference type="ARBA" id="ARBA00023277"/>
    </source>
</evidence>
<reference evidence="7 8" key="1">
    <citation type="submission" date="2020-08" db="EMBL/GenBank/DDBJ databases">
        <title>Genome public.</title>
        <authorList>
            <person name="Liu C."/>
            <person name="Sun Q."/>
        </authorList>
    </citation>
    <scope>NUCLEOTIDE SEQUENCE [LARGE SCALE GENOMIC DNA]</scope>
    <source>
        <strain evidence="7 8">NSJ-9</strain>
    </source>
</reference>
<evidence type="ECO:0000313" key="8">
    <source>
        <dbReference type="Proteomes" id="UP000643810"/>
    </source>
</evidence>
<keyword evidence="3" id="KW-0378">Hydrolase</keyword>
<evidence type="ECO:0000313" key="7">
    <source>
        <dbReference type="EMBL" id="MBC5686314.1"/>
    </source>
</evidence>
<dbReference type="PANTHER" id="PTHR43772:SF2">
    <property type="entry name" value="PUTATIVE (AFU_ORTHOLOGUE AFUA_2G04480)-RELATED"/>
    <property type="match status" value="1"/>
</dbReference>
<evidence type="ECO:0000256" key="3">
    <source>
        <dbReference type="ARBA" id="ARBA00022801"/>
    </source>
</evidence>
<dbReference type="InterPro" id="IPR006710">
    <property type="entry name" value="Glyco_hydro_43"/>
</dbReference>
<dbReference type="Gene3D" id="2.60.120.260">
    <property type="entry name" value="Galactose-binding domain-like"/>
    <property type="match status" value="1"/>
</dbReference>
<dbReference type="CDD" id="cd08982">
    <property type="entry name" value="GH43-like"/>
    <property type="match status" value="1"/>
</dbReference>
<evidence type="ECO:0000259" key="6">
    <source>
        <dbReference type="PROSITE" id="PS50022"/>
    </source>
</evidence>
<feature type="domain" description="F5/8 type C" evidence="6">
    <location>
        <begin position="353"/>
        <end position="524"/>
    </location>
</feature>
<comment type="caution">
    <text evidence="7">The sequence shown here is derived from an EMBL/GenBank/DDBJ whole genome shotgun (WGS) entry which is preliminary data.</text>
</comment>
<keyword evidence="5" id="KW-0326">Glycosidase</keyword>
<dbReference type="Proteomes" id="UP000643810">
    <property type="component" value="Unassembled WGS sequence"/>
</dbReference>
<dbReference type="InterPro" id="IPR023296">
    <property type="entry name" value="Glyco_hydro_beta-prop_sf"/>
</dbReference>
<keyword evidence="2" id="KW-0858">Xylan degradation</keyword>
<dbReference type="Pfam" id="PF04616">
    <property type="entry name" value="Glyco_hydro_43"/>
    <property type="match status" value="2"/>
</dbReference>
<keyword evidence="8" id="KW-1185">Reference proteome</keyword>
<dbReference type="RefSeq" id="WP_118280704.1">
    <property type="nucleotide sequence ID" value="NZ_JACOPG010000002.1"/>
</dbReference>
<dbReference type="InterPro" id="IPR052176">
    <property type="entry name" value="Glycosyl_Hydrlase_43_Enz"/>
</dbReference>
<dbReference type="InterPro" id="IPR000421">
    <property type="entry name" value="FA58C"/>
</dbReference>
<organism evidence="7 8">
    <name type="scientific">Roseburia lenta</name>
    <dbReference type="NCBI Taxonomy" id="2763061"/>
    <lineage>
        <taxon>Bacteria</taxon>
        <taxon>Bacillati</taxon>
        <taxon>Bacillota</taxon>
        <taxon>Clostridia</taxon>
        <taxon>Lachnospirales</taxon>
        <taxon>Lachnospiraceae</taxon>
        <taxon>Roseburia</taxon>
    </lineage>
</organism>
<gene>
    <name evidence="7" type="ORF">H8R94_06785</name>
</gene>
<dbReference type="EMBL" id="JACOPG010000002">
    <property type="protein sequence ID" value="MBC5686314.1"/>
    <property type="molecule type" value="Genomic_DNA"/>
</dbReference>
<sequence length="613" mass="69360">MNIYCNPINFGYRYQFNGTQKNGVTASREAADPSMIYFKGTYYIFPSMTAGFLHSKDMVNWELFTTTHLPIYDYAPDVRVCGDYLYFCASSHDKGIYYRTTDPFSDTYETFDGAFPFWDPNLFVDDDGRFYFFWGSSTSEPLYGVELDPASMQPIGKKQALCEIDTEIKGFERNGENHKPSHTPEEQAGILAMIESQPMPESMKEAAKNYLLELPYMEGVWVNKHAGKYYLQYATPSSGHNIYNDAVYISDAPLGPYALAQNNPYSYKPGGFLPGAGHGSTMEDEEGRIWHTSTMRICKNHNFERRIGLWSAGYDANGDLFCNQRYGDWPQDMDALKADPWADPEWMLLSYGAGASASSVSEKKIEPDPTAQRMGKTVEIVTDYAPANATDENVQTWWKAASEDEKPWLQIDLGKVYDIHAIQINFADDAFTPDPLPDDFHLNEALMQQRWIDTDPQKTRWLLEGSVDGTHFFTITDKRNANTDLPHDLIVSEDGIEARFIRLTVTELPYDQTPAISGLRIFGLGDSPKPQKTAEVTFELTTALDLWVNWAASDDASGHVINWGYAPDKLYHSYMTFDDSVEIGGLIKDQSLFLRVDAFNESGITRGDILKVR</sequence>
<protein>
    <submittedName>
        <fullName evidence="7">Family 43 glycosylhydrolase</fullName>
    </submittedName>
</protein>
<dbReference type="Pfam" id="PF22633">
    <property type="entry name" value="F5_F8_type_C_2"/>
    <property type="match status" value="1"/>
</dbReference>
<accession>A0ABR7GFT5</accession>
<proteinExistence type="inferred from homology"/>
<dbReference type="SUPFAM" id="SSF49785">
    <property type="entry name" value="Galactose-binding domain-like"/>
    <property type="match status" value="1"/>
</dbReference>
<keyword evidence="2" id="KW-0624">Polysaccharide degradation</keyword>
<dbReference type="SUPFAM" id="SSF75005">
    <property type="entry name" value="Arabinanase/levansucrase/invertase"/>
    <property type="match status" value="1"/>
</dbReference>
<dbReference type="PROSITE" id="PS50022">
    <property type="entry name" value="FA58C_3"/>
    <property type="match status" value="1"/>
</dbReference>